<dbReference type="Pfam" id="PF02518">
    <property type="entry name" value="HATPase_c"/>
    <property type="match status" value="1"/>
</dbReference>
<feature type="transmembrane region" description="Helical" evidence="5">
    <location>
        <begin position="53"/>
        <end position="73"/>
    </location>
</feature>
<dbReference type="SMART" id="SM00387">
    <property type="entry name" value="HATPase_c"/>
    <property type="match status" value="1"/>
</dbReference>
<dbReference type="SUPFAM" id="SSF55874">
    <property type="entry name" value="ATPase domain of HSP90 chaperone/DNA topoisomerase II/histidine kinase"/>
    <property type="match status" value="1"/>
</dbReference>
<dbReference type="AlphaFoldDB" id="A0A512RNU8"/>
<keyword evidence="3" id="KW-0597">Phosphoprotein</keyword>
<dbReference type="InterPro" id="IPR036259">
    <property type="entry name" value="MFS_trans_sf"/>
</dbReference>
<name>A0A512RNU8_9BACT</name>
<evidence type="ECO:0000256" key="3">
    <source>
        <dbReference type="ARBA" id="ARBA00022553"/>
    </source>
</evidence>
<keyword evidence="5" id="KW-0472">Membrane</keyword>
<keyword evidence="5" id="KW-0812">Transmembrane</keyword>
<dbReference type="InterPro" id="IPR003661">
    <property type="entry name" value="HisK_dim/P_dom"/>
</dbReference>
<dbReference type="EC" id="2.7.13.3" evidence="2"/>
<feature type="transmembrane region" description="Helical" evidence="5">
    <location>
        <begin position="29"/>
        <end position="47"/>
    </location>
</feature>
<feature type="transmembrane region" description="Helical" evidence="5">
    <location>
        <begin position="80"/>
        <end position="101"/>
    </location>
</feature>
<dbReference type="Gene3D" id="3.30.565.10">
    <property type="entry name" value="Histidine kinase-like ATPase, C-terminal domain"/>
    <property type="match status" value="1"/>
</dbReference>
<evidence type="ECO:0000256" key="1">
    <source>
        <dbReference type="ARBA" id="ARBA00000085"/>
    </source>
</evidence>
<dbReference type="Pfam" id="PF00512">
    <property type="entry name" value="HisKA"/>
    <property type="match status" value="1"/>
</dbReference>
<feature type="transmembrane region" description="Helical" evidence="5">
    <location>
        <begin position="168"/>
        <end position="186"/>
    </location>
</feature>
<dbReference type="SUPFAM" id="SSF103473">
    <property type="entry name" value="MFS general substrate transporter"/>
    <property type="match status" value="1"/>
</dbReference>
<dbReference type="InterPro" id="IPR004358">
    <property type="entry name" value="Sig_transdc_His_kin-like_C"/>
</dbReference>
<dbReference type="PANTHER" id="PTHR43547:SF2">
    <property type="entry name" value="HYBRID SIGNAL TRANSDUCTION HISTIDINE KINASE C"/>
    <property type="match status" value="1"/>
</dbReference>
<dbReference type="Proteomes" id="UP000321436">
    <property type="component" value="Unassembled WGS sequence"/>
</dbReference>
<sequence>MIFQKLFQHPIWLKLIGDEKDFPVEGHRAFNAISVFTLIVLTALLPFNLFLRLYHMALLITLLIIFQVVLYYLSRFRGRMAIGMNIYAAISYLTLVFTYFFNSGSNGPALYLFFLTLMLLVTFTPKRQHLVWLGLHALVGSAMLYVEYFHKGFIYDPYTSPQHRFMDIVSTYIICLLLTLLLTKYLQNIYQREKEKADRITDALMAKNRELEEMHREKDRMFSIISHDLKKPLDSIISYMQMMEQYSFGEQERRALEERLLTLSQHTSELLANLLSWSRARMEGGHTRLAPVCVREVAEKEIEQQRITAGIKSIRLEQHVPPELYVMADTDLLQLVMRNLVGNAIKFTRPGGLVEITAYLDNGEGYILVKDNGVGIAEHLRDGQFQALKQNVRYGTANEKGTGVGLFLCKQCIELQHGRIWFESEVDAGTTFYVALPAAQPPIA</sequence>
<dbReference type="PANTHER" id="PTHR43547">
    <property type="entry name" value="TWO-COMPONENT HISTIDINE KINASE"/>
    <property type="match status" value="1"/>
</dbReference>
<dbReference type="InterPro" id="IPR005467">
    <property type="entry name" value="His_kinase_dom"/>
</dbReference>
<proteinExistence type="predicted"/>
<comment type="caution">
    <text evidence="7">The sequence shown here is derived from an EMBL/GenBank/DDBJ whole genome shotgun (WGS) entry which is preliminary data.</text>
</comment>
<dbReference type="InterPro" id="IPR036890">
    <property type="entry name" value="HATPase_C_sf"/>
</dbReference>
<comment type="catalytic activity">
    <reaction evidence="1">
        <text>ATP + protein L-histidine = ADP + protein N-phospho-L-histidine.</text>
        <dbReference type="EC" id="2.7.13.3"/>
    </reaction>
</comment>
<feature type="transmembrane region" description="Helical" evidence="5">
    <location>
        <begin position="130"/>
        <end position="148"/>
    </location>
</feature>
<dbReference type="RefSeq" id="WP_146864865.1">
    <property type="nucleotide sequence ID" value="NZ_BKAU01000004.1"/>
</dbReference>
<keyword evidence="5" id="KW-1133">Transmembrane helix</keyword>
<dbReference type="CDD" id="cd00075">
    <property type="entry name" value="HATPase"/>
    <property type="match status" value="1"/>
</dbReference>
<evidence type="ECO:0000256" key="4">
    <source>
        <dbReference type="SAM" id="Coils"/>
    </source>
</evidence>
<dbReference type="PRINTS" id="PR00344">
    <property type="entry name" value="BCTRLSENSOR"/>
</dbReference>
<evidence type="ECO:0000259" key="6">
    <source>
        <dbReference type="PROSITE" id="PS50109"/>
    </source>
</evidence>
<dbReference type="InterPro" id="IPR003594">
    <property type="entry name" value="HATPase_dom"/>
</dbReference>
<dbReference type="SMART" id="SM00388">
    <property type="entry name" value="HisKA"/>
    <property type="match status" value="1"/>
</dbReference>
<evidence type="ECO:0000256" key="2">
    <source>
        <dbReference type="ARBA" id="ARBA00012438"/>
    </source>
</evidence>
<accession>A0A512RNU8</accession>
<evidence type="ECO:0000313" key="7">
    <source>
        <dbReference type="EMBL" id="GEP97369.1"/>
    </source>
</evidence>
<dbReference type="OrthoDB" id="9810447at2"/>
<keyword evidence="4" id="KW-0175">Coiled coil</keyword>
<evidence type="ECO:0000256" key="5">
    <source>
        <dbReference type="SAM" id="Phobius"/>
    </source>
</evidence>
<dbReference type="SUPFAM" id="SSF47384">
    <property type="entry name" value="Homodimeric domain of signal transducing histidine kinase"/>
    <property type="match status" value="1"/>
</dbReference>
<dbReference type="PROSITE" id="PS50109">
    <property type="entry name" value="HIS_KIN"/>
    <property type="match status" value="1"/>
</dbReference>
<dbReference type="EMBL" id="BKAU01000004">
    <property type="protein sequence ID" value="GEP97369.1"/>
    <property type="molecule type" value="Genomic_DNA"/>
</dbReference>
<keyword evidence="8" id="KW-1185">Reference proteome</keyword>
<organism evidence="7 8">
    <name type="scientific">Chitinophaga cymbidii</name>
    <dbReference type="NCBI Taxonomy" id="1096750"/>
    <lineage>
        <taxon>Bacteria</taxon>
        <taxon>Pseudomonadati</taxon>
        <taxon>Bacteroidota</taxon>
        <taxon>Chitinophagia</taxon>
        <taxon>Chitinophagales</taxon>
        <taxon>Chitinophagaceae</taxon>
        <taxon>Chitinophaga</taxon>
    </lineage>
</organism>
<dbReference type="CDD" id="cd00082">
    <property type="entry name" value="HisKA"/>
    <property type="match status" value="1"/>
</dbReference>
<feature type="coiled-coil region" evidence="4">
    <location>
        <begin position="190"/>
        <end position="259"/>
    </location>
</feature>
<protein>
    <recommendedName>
        <fullName evidence="2">histidine kinase</fullName>
        <ecNumber evidence="2">2.7.13.3</ecNumber>
    </recommendedName>
</protein>
<feature type="transmembrane region" description="Helical" evidence="5">
    <location>
        <begin position="107"/>
        <end position="123"/>
    </location>
</feature>
<dbReference type="Gene3D" id="1.10.287.130">
    <property type="match status" value="1"/>
</dbReference>
<reference evidence="7 8" key="1">
    <citation type="submission" date="2019-07" db="EMBL/GenBank/DDBJ databases">
        <title>Whole genome shotgun sequence of Chitinophaga cymbidii NBRC 109752.</title>
        <authorList>
            <person name="Hosoyama A."/>
            <person name="Uohara A."/>
            <person name="Ohji S."/>
            <person name="Ichikawa N."/>
        </authorList>
    </citation>
    <scope>NUCLEOTIDE SEQUENCE [LARGE SCALE GENOMIC DNA]</scope>
    <source>
        <strain evidence="7 8">NBRC 109752</strain>
    </source>
</reference>
<gene>
    <name evidence="7" type="ORF">CCY01nite_36290</name>
</gene>
<feature type="domain" description="Histidine kinase" evidence="6">
    <location>
        <begin position="224"/>
        <end position="440"/>
    </location>
</feature>
<evidence type="ECO:0000313" key="8">
    <source>
        <dbReference type="Proteomes" id="UP000321436"/>
    </source>
</evidence>
<dbReference type="GO" id="GO:0000155">
    <property type="term" value="F:phosphorelay sensor kinase activity"/>
    <property type="evidence" value="ECO:0007669"/>
    <property type="project" value="InterPro"/>
</dbReference>
<dbReference type="InterPro" id="IPR036097">
    <property type="entry name" value="HisK_dim/P_sf"/>
</dbReference>